<sequence>MSDKVREAAENLVAVCDDLEAKSVTRTGGARMSGYWLQRDRIDPIREALADNAPPEPTEEMVRAALAVETDEGGPISQDIGFGMMRLMLEAALVVAKKEG</sequence>
<comment type="caution">
    <text evidence="1">The sequence shown here is derived from an EMBL/GenBank/DDBJ whole genome shotgun (WGS) entry which is preliminary data.</text>
</comment>
<proteinExistence type="predicted"/>
<dbReference type="AlphaFoldDB" id="A0A0F9C0F8"/>
<reference evidence="1" key="1">
    <citation type="journal article" date="2015" name="Nature">
        <title>Complex archaea that bridge the gap between prokaryotes and eukaryotes.</title>
        <authorList>
            <person name="Spang A."/>
            <person name="Saw J.H."/>
            <person name="Jorgensen S.L."/>
            <person name="Zaremba-Niedzwiedzka K."/>
            <person name="Martijn J."/>
            <person name="Lind A.E."/>
            <person name="van Eijk R."/>
            <person name="Schleper C."/>
            <person name="Guy L."/>
            <person name="Ettema T.J."/>
        </authorList>
    </citation>
    <scope>NUCLEOTIDE SEQUENCE</scope>
</reference>
<evidence type="ECO:0000313" key="1">
    <source>
        <dbReference type="EMBL" id="KKK96054.1"/>
    </source>
</evidence>
<accession>A0A0F9C0F8</accession>
<organism evidence="1">
    <name type="scientific">marine sediment metagenome</name>
    <dbReference type="NCBI Taxonomy" id="412755"/>
    <lineage>
        <taxon>unclassified sequences</taxon>
        <taxon>metagenomes</taxon>
        <taxon>ecological metagenomes</taxon>
    </lineage>
</organism>
<protein>
    <submittedName>
        <fullName evidence="1">Uncharacterized protein</fullName>
    </submittedName>
</protein>
<name>A0A0F9C0F8_9ZZZZ</name>
<gene>
    <name evidence="1" type="ORF">LCGC14_2666610</name>
</gene>
<dbReference type="EMBL" id="LAZR01046646">
    <property type="protein sequence ID" value="KKK96054.1"/>
    <property type="molecule type" value="Genomic_DNA"/>
</dbReference>